<accession>A0A4R3VGQ6</accession>
<keyword evidence="3" id="KW-1185">Reference proteome</keyword>
<dbReference type="PROSITE" id="PS51257">
    <property type="entry name" value="PROKAR_LIPOPROTEIN"/>
    <property type="match status" value="1"/>
</dbReference>
<gene>
    <name evidence="2" type="ORF">EV671_100580</name>
</gene>
<protein>
    <recommendedName>
        <fullName evidence="4">Lipoprotein</fullName>
    </recommendedName>
</protein>
<dbReference type="Proteomes" id="UP000295110">
    <property type="component" value="Unassembled WGS sequence"/>
</dbReference>
<organism evidence="2 3">
    <name type="scientific">Roseateles saccharophilus</name>
    <name type="common">Pseudomonas saccharophila</name>
    <dbReference type="NCBI Taxonomy" id="304"/>
    <lineage>
        <taxon>Bacteria</taxon>
        <taxon>Pseudomonadati</taxon>
        <taxon>Pseudomonadota</taxon>
        <taxon>Betaproteobacteria</taxon>
        <taxon>Burkholderiales</taxon>
        <taxon>Sphaerotilaceae</taxon>
        <taxon>Roseateles</taxon>
    </lineage>
</organism>
<comment type="caution">
    <text evidence="2">The sequence shown here is derived from an EMBL/GenBank/DDBJ whole genome shotgun (WGS) entry which is preliminary data.</text>
</comment>
<keyword evidence="1" id="KW-0732">Signal</keyword>
<proteinExistence type="predicted"/>
<feature type="chain" id="PRO_5020900333" description="Lipoprotein" evidence="1">
    <location>
        <begin position="38"/>
        <end position="232"/>
    </location>
</feature>
<feature type="signal peptide" evidence="1">
    <location>
        <begin position="1"/>
        <end position="37"/>
    </location>
</feature>
<evidence type="ECO:0008006" key="4">
    <source>
        <dbReference type="Google" id="ProtNLM"/>
    </source>
</evidence>
<dbReference type="AlphaFoldDB" id="A0A4R3VGQ6"/>
<reference evidence="2 3" key="1">
    <citation type="submission" date="2019-03" db="EMBL/GenBank/DDBJ databases">
        <title>Genomic Encyclopedia of Type Strains, Phase IV (KMG-IV): sequencing the most valuable type-strain genomes for metagenomic binning, comparative biology and taxonomic classification.</title>
        <authorList>
            <person name="Goeker M."/>
        </authorList>
    </citation>
    <scope>NUCLEOTIDE SEQUENCE [LARGE SCALE GENOMIC DNA]</scope>
    <source>
        <strain evidence="2 3">DSM 654</strain>
    </source>
</reference>
<evidence type="ECO:0000313" key="3">
    <source>
        <dbReference type="Proteomes" id="UP000295110"/>
    </source>
</evidence>
<evidence type="ECO:0000313" key="2">
    <source>
        <dbReference type="EMBL" id="TCV02045.1"/>
    </source>
</evidence>
<sequence>MPLPKPAMSRSSAIVLALTALLAAGCASLHETRMAQAASVAGVAQESFGKPAWGRQGEFLLNGQRVRYERGAERLALFEPLPAALRTPLRFSWAGPAGDSAAVCEAWTPEQSANGRLTDSRPWVLSCRWGSAPAAMLQIGEGQMRRGRLGREGAYRRGELTVGLRSVHLREGSVQPQAAAVGYEMLYQGTVVGSLDLGGAQPRLRRPDPATPLGRAVTEAALALALAWEPSR</sequence>
<name>A0A4R3VGQ6_ROSSA</name>
<dbReference type="EMBL" id="SMBU01000005">
    <property type="protein sequence ID" value="TCV02045.1"/>
    <property type="molecule type" value="Genomic_DNA"/>
</dbReference>
<evidence type="ECO:0000256" key="1">
    <source>
        <dbReference type="SAM" id="SignalP"/>
    </source>
</evidence>